<comment type="similarity">
    <text evidence="1 2">Belongs to the UPF0102 family.</text>
</comment>
<dbReference type="EMBL" id="JANATA010000003">
    <property type="protein sequence ID" value="MCP3427914.1"/>
    <property type="molecule type" value="Genomic_DNA"/>
</dbReference>
<organism evidence="3 4">
    <name type="scientific">Opacimonas viscosa</name>
    <dbReference type="NCBI Taxonomy" id="2961944"/>
    <lineage>
        <taxon>Bacteria</taxon>
        <taxon>Pseudomonadati</taxon>
        <taxon>Pseudomonadota</taxon>
        <taxon>Gammaproteobacteria</taxon>
        <taxon>Alteromonadales</taxon>
        <taxon>Alteromonadaceae</taxon>
        <taxon>Opacimonas</taxon>
    </lineage>
</organism>
<name>A0AA42BKT1_9ALTE</name>
<protein>
    <recommendedName>
        <fullName evidence="2">UPF0102 protein NLF92_03020</fullName>
    </recommendedName>
</protein>
<dbReference type="SUPFAM" id="SSF52980">
    <property type="entry name" value="Restriction endonuclease-like"/>
    <property type="match status" value="1"/>
</dbReference>
<dbReference type="Proteomes" id="UP001165413">
    <property type="component" value="Unassembled WGS sequence"/>
</dbReference>
<keyword evidence="4" id="KW-1185">Reference proteome</keyword>
<dbReference type="PANTHER" id="PTHR34039:SF1">
    <property type="entry name" value="UPF0102 PROTEIN YRAN"/>
    <property type="match status" value="1"/>
</dbReference>
<dbReference type="InterPro" id="IPR003509">
    <property type="entry name" value="UPF0102_YraN-like"/>
</dbReference>
<dbReference type="InterPro" id="IPR011856">
    <property type="entry name" value="tRNA_endonuc-like_dom_sf"/>
</dbReference>
<dbReference type="HAMAP" id="MF_00048">
    <property type="entry name" value="UPF0102"/>
    <property type="match status" value="1"/>
</dbReference>
<dbReference type="Gene3D" id="3.40.1350.10">
    <property type="match status" value="1"/>
</dbReference>
<accession>A0AA42BKT1</accession>
<evidence type="ECO:0000313" key="4">
    <source>
        <dbReference type="Proteomes" id="UP001165413"/>
    </source>
</evidence>
<sequence>MAQNNAQFAYARGLLVEQKVARYLQSKGLILVTQNFSAKCGEIDLVMRDKATWVFVEVKYRKKGSHGTALEQFTAQKRRKLTAAIYVFMAKYNLNPNHVEHRIDLVAIDGNKARWLTSI</sequence>
<comment type="caution">
    <text evidence="3">The sequence shown here is derived from an EMBL/GenBank/DDBJ whole genome shotgun (WGS) entry which is preliminary data.</text>
</comment>
<dbReference type="NCBIfam" id="TIGR00252">
    <property type="entry name" value="YraN family protein"/>
    <property type="match status" value="1"/>
</dbReference>
<dbReference type="PANTHER" id="PTHR34039">
    <property type="entry name" value="UPF0102 PROTEIN YRAN"/>
    <property type="match status" value="1"/>
</dbReference>
<proteinExistence type="inferred from homology"/>
<evidence type="ECO:0000313" key="3">
    <source>
        <dbReference type="EMBL" id="MCP3427914.1"/>
    </source>
</evidence>
<dbReference type="Pfam" id="PF02021">
    <property type="entry name" value="UPF0102"/>
    <property type="match status" value="1"/>
</dbReference>
<dbReference type="AlphaFoldDB" id="A0AA42BKT1"/>
<dbReference type="RefSeq" id="WP_254098742.1">
    <property type="nucleotide sequence ID" value="NZ_JANATA010000003.1"/>
</dbReference>
<dbReference type="NCBIfam" id="NF009150">
    <property type="entry name" value="PRK12497.1-3"/>
    <property type="match status" value="1"/>
</dbReference>
<gene>
    <name evidence="3" type="ORF">NLF92_03020</name>
</gene>
<reference evidence="3" key="1">
    <citation type="submission" date="2022-07" db="EMBL/GenBank/DDBJ databases">
        <title>Characterization of the Novel Bacterium Alteromonas immobilis LMIT006 and Alteromonas gregis LMIT007.</title>
        <authorList>
            <person name="Lin X."/>
        </authorList>
    </citation>
    <scope>NUCLEOTIDE SEQUENCE</scope>
    <source>
        <strain evidence="3">LMIT007</strain>
    </source>
</reference>
<evidence type="ECO:0000256" key="2">
    <source>
        <dbReference type="HAMAP-Rule" id="MF_00048"/>
    </source>
</evidence>
<dbReference type="GO" id="GO:0003676">
    <property type="term" value="F:nucleic acid binding"/>
    <property type="evidence" value="ECO:0007669"/>
    <property type="project" value="InterPro"/>
</dbReference>
<evidence type="ECO:0000256" key="1">
    <source>
        <dbReference type="ARBA" id="ARBA00006738"/>
    </source>
</evidence>
<dbReference type="InterPro" id="IPR011335">
    <property type="entry name" value="Restrct_endonuc-II-like"/>
</dbReference>